<keyword evidence="13 17" id="KW-0961">Cell wall biogenesis/degradation</keyword>
<feature type="binding site" evidence="17">
    <location>
        <position position="441"/>
    </location>
    <ligand>
        <name>acetyl-CoA</name>
        <dbReference type="ChEBI" id="CHEBI:57288"/>
    </ligand>
</feature>
<comment type="similarity">
    <text evidence="1 17">In the C-terminal section; belongs to the transferase hexapeptide repeat family.</text>
</comment>
<feature type="binding site" evidence="17">
    <location>
        <begin position="10"/>
        <end position="13"/>
    </location>
    <ligand>
        <name>UDP-N-acetyl-alpha-D-glucosamine</name>
        <dbReference type="ChEBI" id="CHEBI:57705"/>
    </ligand>
</feature>
<feature type="binding site" evidence="17">
    <location>
        <position position="334"/>
    </location>
    <ligand>
        <name>UDP-N-acetyl-alpha-D-glucosamine</name>
        <dbReference type="ChEBI" id="CHEBI:57705"/>
    </ligand>
</feature>
<keyword evidence="11 17" id="KW-0511">Multifunctional enzyme</keyword>
<feature type="binding site" evidence="17">
    <location>
        <begin position="387"/>
        <end position="388"/>
    </location>
    <ligand>
        <name>acetyl-CoA</name>
        <dbReference type="ChEBI" id="CHEBI:57288"/>
    </ligand>
</feature>
<feature type="binding site" evidence="17">
    <location>
        <position position="406"/>
    </location>
    <ligand>
        <name>acetyl-CoA</name>
        <dbReference type="ChEBI" id="CHEBI:57288"/>
    </ligand>
</feature>
<evidence type="ECO:0000256" key="16">
    <source>
        <dbReference type="ARBA" id="ARBA00049628"/>
    </source>
</evidence>
<reference evidence="20 21" key="1">
    <citation type="submission" date="2024-06" db="EMBL/GenBank/DDBJ databases">
        <authorList>
            <person name="Chen R.Y."/>
        </authorList>
    </citation>
    <scope>NUCLEOTIDE SEQUENCE [LARGE SCALE GENOMIC DNA]</scope>
    <source>
        <strain evidence="20 21">D2</strain>
    </source>
</reference>
<comment type="cofactor">
    <cofactor evidence="17">
        <name>Mg(2+)</name>
        <dbReference type="ChEBI" id="CHEBI:18420"/>
    </cofactor>
    <text evidence="17">Binds 1 Mg(2+) ion per subunit.</text>
</comment>
<dbReference type="InterPro" id="IPR038009">
    <property type="entry name" value="GlmU_C_LbH"/>
</dbReference>
<evidence type="ECO:0000256" key="4">
    <source>
        <dbReference type="ARBA" id="ARBA00022679"/>
    </source>
</evidence>
<dbReference type="InterPro" id="IPR050065">
    <property type="entry name" value="GlmU-like"/>
</dbReference>
<evidence type="ECO:0000256" key="9">
    <source>
        <dbReference type="ARBA" id="ARBA00022960"/>
    </source>
</evidence>
<evidence type="ECO:0000313" key="21">
    <source>
        <dbReference type="Proteomes" id="UP001467690"/>
    </source>
</evidence>
<dbReference type="GO" id="GO:0019134">
    <property type="term" value="F:glucosamine-1-phosphate N-acetyltransferase activity"/>
    <property type="evidence" value="ECO:0007669"/>
    <property type="project" value="UniProtKB-EC"/>
</dbReference>
<evidence type="ECO:0000256" key="15">
    <source>
        <dbReference type="ARBA" id="ARBA00048493"/>
    </source>
</evidence>
<evidence type="ECO:0000256" key="17">
    <source>
        <dbReference type="HAMAP-Rule" id="MF_01631"/>
    </source>
</evidence>
<dbReference type="CDD" id="cd03353">
    <property type="entry name" value="LbH_GlmU_C"/>
    <property type="match status" value="1"/>
</dbReference>
<feature type="binding site" evidence="17">
    <location>
        <position position="228"/>
    </location>
    <ligand>
        <name>Mg(2+)</name>
        <dbReference type="ChEBI" id="CHEBI:18420"/>
    </ligand>
</feature>
<dbReference type="PANTHER" id="PTHR43584">
    <property type="entry name" value="NUCLEOTIDYL TRANSFERASE"/>
    <property type="match status" value="1"/>
</dbReference>
<feature type="binding site" evidence="17">
    <location>
        <position position="76"/>
    </location>
    <ligand>
        <name>UDP-N-acetyl-alpha-D-glucosamine</name>
        <dbReference type="ChEBI" id="CHEBI:57705"/>
    </ligand>
</feature>
<evidence type="ECO:0000256" key="2">
    <source>
        <dbReference type="ARBA" id="ARBA00007947"/>
    </source>
</evidence>
<comment type="caution">
    <text evidence="20">The sequence shown here is derived from an EMBL/GenBank/DDBJ whole genome shotgun (WGS) entry which is preliminary data.</text>
</comment>
<dbReference type="SUPFAM" id="SSF51161">
    <property type="entry name" value="Trimeric LpxA-like enzymes"/>
    <property type="match status" value="1"/>
</dbReference>
<evidence type="ECO:0000259" key="18">
    <source>
        <dbReference type="Pfam" id="PF12804"/>
    </source>
</evidence>
<keyword evidence="21" id="KW-1185">Reference proteome</keyword>
<keyword evidence="5 17" id="KW-0548">Nucleotidyltransferase</keyword>
<dbReference type="GO" id="GO:0005840">
    <property type="term" value="C:ribosome"/>
    <property type="evidence" value="ECO:0007669"/>
    <property type="project" value="UniProtKB-KW"/>
</dbReference>
<feature type="binding site" evidence="17">
    <location>
        <position position="170"/>
    </location>
    <ligand>
        <name>UDP-N-acetyl-alpha-D-glucosamine</name>
        <dbReference type="ChEBI" id="CHEBI:57705"/>
    </ligand>
</feature>
<dbReference type="InterPro" id="IPR005882">
    <property type="entry name" value="Bifunctional_GlmU"/>
</dbReference>
<evidence type="ECO:0000256" key="5">
    <source>
        <dbReference type="ARBA" id="ARBA00022695"/>
    </source>
</evidence>
<dbReference type="InterPro" id="IPR056729">
    <property type="entry name" value="GMPPB_C"/>
</dbReference>
<dbReference type="InterPro" id="IPR029044">
    <property type="entry name" value="Nucleotide-diphossugar_trans"/>
</dbReference>
<keyword evidence="9 17" id="KW-0133">Cell shape</keyword>
<keyword evidence="8 17" id="KW-0460">Magnesium</keyword>
<feature type="binding site" evidence="17">
    <location>
        <position position="378"/>
    </location>
    <ligand>
        <name>UDP-N-acetyl-alpha-D-glucosamine</name>
        <dbReference type="ChEBI" id="CHEBI:57705"/>
    </ligand>
</feature>
<comment type="pathway">
    <text evidence="17">Nucleotide-sugar biosynthesis; UDP-N-acetyl-alpha-D-glucosamine biosynthesis; N-acetyl-alpha-D-glucosamine 1-phosphate from alpha-D-glucosamine 6-phosphate (route II): step 2/2.</text>
</comment>
<feature type="binding site" evidence="17">
    <location>
        <position position="140"/>
    </location>
    <ligand>
        <name>UDP-N-acetyl-alpha-D-glucosamine</name>
        <dbReference type="ChEBI" id="CHEBI:57705"/>
    </ligand>
</feature>
<feature type="binding site" evidence="17">
    <location>
        <position position="381"/>
    </location>
    <ligand>
        <name>acetyl-CoA</name>
        <dbReference type="ChEBI" id="CHEBI:57288"/>
    </ligand>
</feature>
<feature type="binding site" evidence="17">
    <location>
        <position position="105"/>
    </location>
    <ligand>
        <name>Mg(2+)</name>
        <dbReference type="ChEBI" id="CHEBI:18420"/>
    </ligand>
</feature>
<comment type="pathway">
    <text evidence="17">Nucleotide-sugar biosynthesis; UDP-N-acetyl-alpha-D-glucosamine biosynthesis; UDP-N-acetyl-alpha-D-glucosamine from N-acetyl-alpha-D-glucosamine 1-phosphate: step 1/1.</text>
</comment>
<evidence type="ECO:0000256" key="12">
    <source>
        <dbReference type="ARBA" id="ARBA00023315"/>
    </source>
</evidence>
<feature type="region of interest" description="Linker" evidence="17">
    <location>
        <begin position="231"/>
        <end position="251"/>
    </location>
</feature>
<evidence type="ECO:0000256" key="1">
    <source>
        <dbReference type="ARBA" id="ARBA00007707"/>
    </source>
</evidence>
<comment type="catalytic activity">
    <reaction evidence="15 17">
        <text>N-acetyl-alpha-D-glucosamine 1-phosphate + UTP + H(+) = UDP-N-acetyl-alpha-D-glucosamine + diphosphate</text>
        <dbReference type="Rhea" id="RHEA:13509"/>
        <dbReference type="ChEBI" id="CHEBI:15378"/>
        <dbReference type="ChEBI" id="CHEBI:33019"/>
        <dbReference type="ChEBI" id="CHEBI:46398"/>
        <dbReference type="ChEBI" id="CHEBI:57705"/>
        <dbReference type="ChEBI" id="CHEBI:57776"/>
        <dbReference type="EC" id="2.7.7.23"/>
    </reaction>
</comment>
<evidence type="ECO:0000259" key="19">
    <source>
        <dbReference type="Pfam" id="PF25087"/>
    </source>
</evidence>
<feature type="binding site" evidence="17">
    <location>
        <position position="24"/>
    </location>
    <ligand>
        <name>UDP-N-acetyl-alpha-D-glucosamine</name>
        <dbReference type="ChEBI" id="CHEBI:57705"/>
    </ligand>
</feature>
<feature type="binding site" evidence="17">
    <location>
        <position position="155"/>
    </location>
    <ligand>
        <name>UDP-N-acetyl-alpha-D-glucosamine</name>
        <dbReference type="ChEBI" id="CHEBI:57705"/>
    </ligand>
</feature>
<dbReference type="HAMAP" id="MF_01631">
    <property type="entry name" value="GlmU"/>
    <property type="match status" value="1"/>
</dbReference>
<feature type="binding site" evidence="17">
    <location>
        <begin position="81"/>
        <end position="82"/>
    </location>
    <ligand>
        <name>UDP-N-acetyl-alpha-D-glucosamine</name>
        <dbReference type="ChEBI" id="CHEBI:57705"/>
    </ligand>
</feature>
<comment type="pathway">
    <text evidence="17">Bacterial outer membrane biogenesis; LPS lipid A biosynthesis.</text>
</comment>
<keyword evidence="20" id="KW-0687">Ribonucleoprotein</keyword>
<keyword evidence="6 17" id="KW-0479">Metal-binding</keyword>
<evidence type="ECO:0000256" key="8">
    <source>
        <dbReference type="ARBA" id="ARBA00022842"/>
    </source>
</evidence>
<name>A0ABV1RMQ1_9ALTE</name>
<sequence length="458" mass="49282">MSQPLTSVILAAGKGTRMKSALPKVLHKIGAKAMVQHVIDASRQLTACQKIIMIYGHGGDKLQSALNNESLIWVEQAEQLGTGHAVQQVTPHINDDEQVLILYGDVPLIGAQTLEQLITVAPAKGIGLLTVNLPDPKGYGRIIRDSEGNVTAIVEEKDADTQQRLINEVNTGILTAPAGLLKNWLSDLDNNNAQGEYYLTDIIAMCSQQGYPIATAQPAESYEVEGVNNRLQQATLERIYQQKQVEALMVEGVTFRDPARVDIRGTVSVGQDVAIDINAVFEGEVELGSGVHIEPNCILRNCRIGDNTLIKANTVIEDAVIKNDCFIGPFARIRPGSEFSEGVHIGNFVETKNTKIARGSKANHLTYLGDSEVGANVNIGAGTITCNYDGANKFKTIIGDKVFVGSNASLVAPLNISAGSTIGAGSTITKDTGEDELVIARSKQRHISGWQRPVKEKK</sequence>
<dbReference type="SUPFAM" id="SSF53448">
    <property type="entry name" value="Nucleotide-diphospho-sugar transferases"/>
    <property type="match status" value="1"/>
</dbReference>
<dbReference type="EC" id="2.7.7.23" evidence="17"/>
<feature type="binding site" evidence="17">
    <location>
        <position position="352"/>
    </location>
    <ligand>
        <name>UDP-N-acetyl-alpha-D-glucosamine</name>
        <dbReference type="ChEBI" id="CHEBI:57705"/>
    </ligand>
</feature>
<dbReference type="PANTHER" id="PTHR43584:SF3">
    <property type="entry name" value="BIFUNCTIONAL PROTEIN GLMU"/>
    <property type="match status" value="1"/>
</dbReference>
<feature type="binding site" evidence="17">
    <location>
        <position position="424"/>
    </location>
    <ligand>
        <name>acetyl-CoA</name>
        <dbReference type="ChEBI" id="CHEBI:57288"/>
    </ligand>
</feature>
<keyword evidence="12 17" id="KW-0012">Acyltransferase</keyword>
<comment type="subunit">
    <text evidence="17">Homotrimer.</text>
</comment>
<evidence type="ECO:0000313" key="20">
    <source>
        <dbReference type="EMBL" id="MER2494226.1"/>
    </source>
</evidence>
<dbReference type="Pfam" id="PF12804">
    <property type="entry name" value="NTP_transf_3"/>
    <property type="match status" value="1"/>
</dbReference>
<evidence type="ECO:0000256" key="14">
    <source>
        <dbReference type="ARBA" id="ARBA00048247"/>
    </source>
</evidence>
<organism evidence="20 21">
    <name type="scientific">Catenovulum sediminis</name>
    <dbReference type="NCBI Taxonomy" id="1740262"/>
    <lineage>
        <taxon>Bacteria</taxon>
        <taxon>Pseudomonadati</taxon>
        <taxon>Pseudomonadota</taxon>
        <taxon>Gammaproteobacteria</taxon>
        <taxon>Alteromonadales</taxon>
        <taxon>Alteromonadaceae</taxon>
        <taxon>Catenovulum</taxon>
    </lineage>
</organism>
<feature type="binding site" evidence="17">
    <location>
        <position position="367"/>
    </location>
    <ligand>
        <name>UDP-N-acetyl-alpha-D-glucosamine</name>
        <dbReference type="ChEBI" id="CHEBI:57705"/>
    </ligand>
</feature>
<dbReference type="GO" id="GO:0003977">
    <property type="term" value="F:UDP-N-acetylglucosamine diphosphorylase activity"/>
    <property type="evidence" value="ECO:0007669"/>
    <property type="project" value="UniProtKB-EC"/>
</dbReference>
<keyword evidence="7 17" id="KW-0677">Repeat</keyword>
<feature type="binding site" evidence="17">
    <location>
        <position position="228"/>
    </location>
    <ligand>
        <name>UDP-N-acetyl-alpha-D-glucosamine</name>
        <dbReference type="ChEBI" id="CHEBI:57705"/>
    </ligand>
</feature>
<dbReference type="CDD" id="cd02540">
    <property type="entry name" value="GT2_GlmU_N_bac"/>
    <property type="match status" value="1"/>
</dbReference>
<gene>
    <name evidence="17 20" type="primary">glmU</name>
    <name evidence="20" type="ORF">ABS311_20330</name>
</gene>
<keyword evidence="4 17" id="KW-0808">Transferase</keyword>
<dbReference type="NCBIfam" id="TIGR01173">
    <property type="entry name" value="glmU"/>
    <property type="match status" value="1"/>
</dbReference>
<feature type="active site" description="Proton acceptor" evidence="17">
    <location>
        <position position="364"/>
    </location>
</feature>
<keyword evidence="10 17" id="KW-0573">Peptidoglycan synthesis</keyword>
<comment type="catalytic activity">
    <reaction evidence="14 17">
        <text>alpha-D-glucosamine 1-phosphate + acetyl-CoA = N-acetyl-alpha-D-glucosamine 1-phosphate + CoA + H(+)</text>
        <dbReference type="Rhea" id="RHEA:13725"/>
        <dbReference type="ChEBI" id="CHEBI:15378"/>
        <dbReference type="ChEBI" id="CHEBI:57287"/>
        <dbReference type="ChEBI" id="CHEBI:57288"/>
        <dbReference type="ChEBI" id="CHEBI:57776"/>
        <dbReference type="ChEBI" id="CHEBI:58516"/>
        <dbReference type="EC" id="2.3.1.157"/>
    </reaction>
</comment>
<feature type="binding site" evidence="17">
    <location>
        <begin position="103"/>
        <end position="105"/>
    </location>
    <ligand>
        <name>UDP-N-acetyl-alpha-D-glucosamine</name>
        <dbReference type="ChEBI" id="CHEBI:57705"/>
    </ligand>
</feature>
<accession>A0ABV1RMQ1</accession>
<dbReference type="Gene3D" id="3.90.550.10">
    <property type="entry name" value="Spore Coat Polysaccharide Biosynthesis Protein SpsA, Chain A"/>
    <property type="match status" value="1"/>
</dbReference>
<dbReference type="EMBL" id="JBELOE010000287">
    <property type="protein sequence ID" value="MER2494226.1"/>
    <property type="molecule type" value="Genomic_DNA"/>
</dbReference>
<keyword evidence="20" id="KW-0689">Ribosomal protein</keyword>
<feature type="region of interest" description="N-acetyltransferase" evidence="17">
    <location>
        <begin position="252"/>
        <end position="458"/>
    </location>
</feature>
<evidence type="ECO:0000256" key="10">
    <source>
        <dbReference type="ARBA" id="ARBA00022984"/>
    </source>
</evidence>
<evidence type="ECO:0000256" key="11">
    <source>
        <dbReference type="ARBA" id="ARBA00023268"/>
    </source>
</evidence>
<dbReference type="InterPro" id="IPR011004">
    <property type="entry name" value="Trimer_LpxA-like_sf"/>
</dbReference>
<dbReference type="EC" id="2.3.1.157" evidence="17"/>
<evidence type="ECO:0000256" key="3">
    <source>
        <dbReference type="ARBA" id="ARBA00022490"/>
    </source>
</evidence>
<keyword evidence="3 17" id="KW-0963">Cytoplasm</keyword>
<feature type="region of interest" description="Pyrophosphorylase" evidence="17">
    <location>
        <begin position="1"/>
        <end position="230"/>
    </location>
</feature>
<evidence type="ECO:0000256" key="13">
    <source>
        <dbReference type="ARBA" id="ARBA00023316"/>
    </source>
</evidence>
<comment type="subcellular location">
    <subcellularLocation>
        <location evidence="17">Cytoplasm</location>
    </subcellularLocation>
</comment>
<proteinExistence type="inferred from homology"/>
<evidence type="ECO:0000256" key="7">
    <source>
        <dbReference type="ARBA" id="ARBA00022737"/>
    </source>
</evidence>
<feature type="domain" description="MobA-like NTP transferase" evidence="18">
    <location>
        <begin position="8"/>
        <end position="124"/>
    </location>
</feature>
<dbReference type="Proteomes" id="UP001467690">
    <property type="component" value="Unassembled WGS sequence"/>
</dbReference>
<dbReference type="RefSeq" id="WP_350403223.1">
    <property type="nucleotide sequence ID" value="NZ_JBELOE010000287.1"/>
</dbReference>
<evidence type="ECO:0000256" key="6">
    <source>
        <dbReference type="ARBA" id="ARBA00022723"/>
    </source>
</evidence>
<comment type="function">
    <text evidence="16 17">Catalyzes the last two sequential reactions in the de novo biosynthetic pathway for UDP-N-acetylglucosamine (UDP-GlcNAc). The C-terminal domain catalyzes the transfer of acetyl group from acetyl coenzyme A to glucosamine-1-phosphate (GlcN-1-P) to produce N-acetylglucosamine-1-phosphate (GlcNAc-1-P), which is converted into UDP-GlcNAc by the transfer of uridine 5-monophosphate (from uridine 5-triphosphate), a reaction catalyzed by the N-terminal domain.</text>
</comment>
<dbReference type="InterPro" id="IPR025877">
    <property type="entry name" value="MobA-like_NTP_Trfase"/>
</dbReference>
<comment type="similarity">
    <text evidence="2 17">In the N-terminal section; belongs to the N-acetylglucosamine-1-phosphate uridyltransferase family.</text>
</comment>
<feature type="domain" description="Mannose-1-phosphate guanyltransferase C-terminal" evidence="19">
    <location>
        <begin position="264"/>
        <end position="353"/>
    </location>
</feature>
<dbReference type="Pfam" id="PF25087">
    <property type="entry name" value="GMPPB_C"/>
    <property type="match status" value="1"/>
</dbReference>
<dbReference type="Gene3D" id="2.160.10.10">
    <property type="entry name" value="Hexapeptide repeat proteins"/>
    <property type="match status" value="1"/>
</dbReference>
<protein>
    <recommendedName>
        <fullName evidence="17">Bifunctional protein GlmU</fullName>
    </recommendedName>
    <domain>
        <recommendedName>
            <fullName evidence="17">UDP-N-acetylglucosamine pyrophosphorylase</fullName>
            <ecNumber evidence="17">2.7.7.23</ecNumber>
        </recommendedName>
        <alternativeName>
            <fullName evidence="17">N-acetylglucosamine-1-phosphate uridyltransferase</fullName>
        </alternativeName>
    </domain>
    <domain>
        <recommendedName>
            <fullName evidence="17">Glucosamine-1-phosphate N-acetyltransferase</fullName>
            <ecNumber evidence="17">2.3.1.157</ecNumber>
        </recommendedName>
    </domain>
</protein>